<protein>
    <submittedName>
        <fullName evidence="1">Uncharacterized protein</fullName>
    </submittedName>
</protein>
<sequence>MVVDEGVPAELTGTCTARTGVQHEEVPGIHRTLVEIKSPELYLWWVHKEPQEPDLVRALNLSVQASEKRSGSCTEMHRSYWLSQLIELKVNGFHKSSGSFVVDSIIFLAWCITNEYSNIGCWL</sequence>
<dbReference type="EMBL" id="BKCJ011133795">
    <property type="protein sequence ID" value="GFC91795.1"/>
    <property type="molecule type" value="Genomic_DNA"/>
</dbReference>
<accession>A0A699NVL8</accession>
<gene>
    <name evidence="1" type="ORF">Tci_863765</name>
</gene>
<proteinExistence type="predicted"/>
<organism evidence="1">
    <name type="scientific">Tanacetum cinerariifolium</name>
    <name type="common">Dalmatian daisy</name>
    <name type="synonym">Chrysanthemum cinerariifolium</name>
    <dbReference type="NCBI Taxonomy" id="118510"/>
    <lineage>
        <taxon>Eukaryota</taxon>
        <taxon>Viridiplantae</taxon>
        <taxon>Streptophyta</taxon>
        <taxon>Embryophyta</taxon>
        <taxon>Tracheophyta</taxon>
        <taxon>Spermatophyta</taxon>
        <taxon>Magnoliopsida</taxon>
        <taxon>eudicotyledons</taxon>
        <taxon>Gunneridae</taxon>
        <taxon>Pentapetalae</taxon>
        <taxon>asterids</taxon>
        <taxon>campanulids</taxon>
        <taxon>Asterales</taxon>
        <taxon>Asteraceae</taxon>
        <taxon>Asteroideae</taxon>
        <taxon>Anthemideae</taxon>
        <taxon>Anthemidinae</taxon>
        <taxon>Tanacetum</taxon>
    </lineage>
</organism>
<comment type="caution">
    <text evidence="1">The sequence shown here is derived from an EMBL/GenBank/DDBJ whole genome shotgun (WGS) entry which is preliminary data.</text>
</comment>
<name>A0A699NVL8_TANCI</name>
<reference evidence="1" key="1">
    <citation type="journal article" date="2019" name="Sci. Rep.">
        <title>Draft genome of Tanacetum cinerariifolium, the natural source of mosquito coil.</title>
        <authorList>
            <person name="Yamashiro T."/>
            <person name="Shiraishi A."/>
            <person name="Satake H."/>
            <person name="Nakayama K."/>
        </authorList>
    </citation>
    <scope>NUCLEOTIDE SEQUENCE</scope>
</reference>
<evidence type="ECO:0000313" key="1">
    <source>
        <dbReference type="EMBL" id="GFC91795.1"/>
    </source>
</evidence>
<dbReference type="AlphaFoldDB" id="A0A699NVL8"/>